<feature type="compositionally biased region" description="Basic and acidic residues" evidence="1">
    <location>
        <begin position="16"/>
        <end position="26"/>
    </location>
</feature>
<dbReference type="EMBL" id="CAKOGL010000010">
    <property type="protein sequence ID" value="CAH2091470.1"/>
    <property type="molecule type" value="Genomic_DNA"/>
</dbReference>
<accession>A0AAU9U132</accession>
<dbReference type="PANTHER" id="PTHR46601">
    <property type="entry name" value="ULP_PROTEASE DOMAIN-CONTAINING PROTEIN"/>
    <property type="match status" value="1"/>
</dbReference>
<reference evidence="2" key="1">
    <citation type="submission" date="2022-03" db="EMBL/GenBank/DDBJ databases">
        <authorList>
            <person name="Tunstrom K."/>
        </authorList>
    </citation>
    <scope>NUCLEOTIDE SEQUENCE</scope>
</reference>
<dbReference type="PANTHER" id="PTHR46601:SF2">
    <property type="entry name" value="UBIQUITIN-LIKE PROTEASE FAMILY PROFILE DOMAIN-CONTAINING PROTEIN"/>
    <property type="match status" value="1"/>
</dbReference>
<sequence length="902" mass="104123">MALSAAERAKRHREKLKNDPQKFEEHKKKHAAVVKASSKKITELSEDQKEKQRKKWRDQKKRQKQNKKINEVSVPSASTQTVSKKVHKKKDKSIKYAKKYKAALKRIQTLKKSLETTKKNLYRLKVRTNKKIRDLETSILKMKTREEVLESTIKKTYKNCQTQKEKRVLKRLTDTDIVKRTKQKCHMSKLLGLKGKIRKRKITVKNNLIKNEIECFYLRDDISRCTAGKKECRTSDKKKEQIRYLTDTIGNLYQIYKSEGGKYSISTFYKYKPFHVLAPNVQNRETCLCIKHENFEMLLQTIQKNKILLNCKTVADVTSKVSCDLKSFSCMHGECDKCKTIKLDYQLTAGQLDLDTQWTQYERVDHTYTKTEKGIDKTIHTKKTAKVLKKGSVATLIKSFENSIPAFKMHYYTWKHQQQKYRECINGLNQNEALILCDFSENYICKLVKEIQSMHFGASKQQMTIHTGMVYWATTSQSFCSVSDNNCHEPAAIWAHLMPVIEMVKTENPETKIIHFFSDGPSSQYRQKKNFYLHNLFTSKLKLDYSTWSFTESGHGKGVADGIGGAVKRSLDRQVAYGKDVMNSSQAYDLLNKSMKSVKCFHIQDPDIENIVKIIPKDLSVVPGTMKIHQIVSNSQNKNIMKHRTHSCFCGANKGLCGCFNPKNIGFYTTERTLNNLEMTPSDTIPVDTDIKNSRTKTSSTAEKDLDEITKTRNNNLEIPPTKTILVTTDINNLRTQKTSSMENKDLHEITVLESDFCEKYPETGLIYPNDLGMLERIEISELYSEDIISIDLCPNEPEPSENSLMVLKSNNNTKRLTDLSNSSPEPKKRCLMKKKENVQLSSAKFPSIKTIVNRTLRCEKCNIQFPFQRMQKCMACKCFFCLKCSDGSNYFDYICDICYGD</sequence>
<organism evidence="2 3">
    <name type="scientific">Euphydryas editha</name>
    <name type="common">Edith's checkerspot</name>
    <dbReference type="NCBI Taxonomy" id="104508"/>
    <lineage>
        <taxon>Eukaryota</taxon>
        <taxon>Metazoa</taxon>
        <taxon>Ecdysozoa</taxon>
        <taxon>Arthropoda</taxon>
        <taxon>Hexapoda</taxon>
        <taxon>Insecta</taxon>
        <taxon>Pterygota</taxon>
        <taxon>Neoptera</taxon>
        <taxon>Endopterygota</taxon>
        <taxon>Lepidoptera</taxon>
        <taxon>Glossata</taxon>
        <taxon>Ditrysia</taxon>
        <taxon>Papilionoidea</taxon>
        <taxon>Nymphalidae</taxon>
        <taxon>Nymphalinae</taxon>
        <taxon>Euphydryas</taxon>
    </lineage>
</organism>
<protein>
    <submittedName>
        <fullName evidence="2">Uncharacterized protein</fullName>
    </submittedName>
</protein>
<evidence type="ECO:0000313" key="2">
    <source>
        <dbReference type="EMBL" id="CAH2091470.1"/>
    </source>
</evidence>
<dbReference type="AlphaFoldDB" id="A0AAU9U132"/>
<feature type="region of interest" description="Disordered" evidence="1">
    <location>
        <begin position="685"/>
        <end position="704"/>
    </location>
</feature>
<feature type="compositionally biased region" description="Basic residues" evidence="1">
    <location>
        <begin position="51"/>
        <end position="67"/>
    </location>
</feature>
<feature type="region of interest" description="Disordered" evidence="1">
    <location>
        <begin position="1"/>
        <end position="92"/>
    </location>
</feature>
<comment type="caution">
    <text evidence="2">The sequence shown here is derived from an EMBL/GenBank/DDBJ whole genome shotgun (WGS) entry which is preliminary data.</text>
</comment>
<gene>
    <name evidence="2" type="ORF">EEDITHA_LOCUS7334</name>
</gene>
<feature type="compositionally biased region" description="Polar residues" evidence="1">
    <location>
        <begin position="73"/>
        <end position="83"/>
    </location>
</feature>
<feature type="compositionally biased region" description="Basic and acidic residues" evidence="1">
    <location>
        <begin position="40"/>
        <end position="50"/>
    </location>
</feature>
<name>A0AAU9U132_EUPED</name>
<proteinExistence type="predicted"/>
<evidence type="ECO:0000313" key="3">
    <source>
        <dbReference type="Proteomes" id="UP001153954"/>
    </source>
</evidence>
<dbReference type="Proteomes" id="UP001153954">
    <property type="component" value="Unassembled WGS sequence"/>
</dbReference>
<evidence type="ECO:0000256" key="1">
    <source>
        <dbReference type="SAM" id="MobiDB-lite"/>
    </source>
</evidence>
<keyword evidence="3" id="KW-1185">Reference proteome</keyword>